<dbReference type="Proteomes" id="UP000521943">
    <property type="component" value="Unassembled WGS sequence"/>
</dbReference>
<dbReference type="EMBL" id="JACGCI010000138">
    <property type="protein sequence ID" value="KAF6743664.1"/>
    <property type="molecule type" value="Genomic_DNA"/>
</dbReference>
<proteinExistence type="predicted"/>
<reference evidence="1 2" key="1">
    <citation type="submission" date="2020-07" db="EMBL/GenBank/DDBJ databases">
        <title>Comparative genomics of pyrophilous fungi reveals a link between fire events and developmental genes.</title>
        <authorList>
            <consortium name="DOE Joint Genome Institute"/>
            <person name="Steindorff A.S."/>
            <person name="Carver A."/>
            <person name="Calhoun S."/>
            <person name="Stillman K."/>
            <person name="Liu H."/>
            <person name="Lipzen A."/>
            <person name="Pangilinan J."/>
            <person name="Labutti K."/>
            <person name="Bruns T.D."/>
            <person name="Grigoriev I.V."/>
        </authorList>
    </citation>
    <scope>NUCLEOTIDE SEQUENCE [LARGE SCALE GENOMIC DNA]</scope>
    <source>
        <strain evidence="1 2">CBS 144469</strain>
    </source>
</reference>
<comment type="caution">
    <text evidence="1">The sequence shown here is derived from an EMBL/GenBank/DDBJ whole genome shotgun (WGS) entry which is preliminary data.</text>
</comment>
<evidence type="ECO:0000313" key="1">
    <source>
        <dbReference type="EMBL" id="KAF6743664.1"/>
    </source>
</evidence>
<name>A0A8H6HAV4_9AGAR</name>
<organism evidence="1 2">
    <name type="scientific">Ephemerocybe angulata</name>
    <dbReference type="NCBI Taxonomy" id="980116"/>
    <lineage>
        <taxon>Eukaryota</taxon>
        <taxon>Fungi</taxon>
        <taxon>Dikarya</taxon>
        <taxon>Basidiomycota</taxon>
        <taxon>Agaricomycotina</taxon>
        <taxon>Agaricomycetes</taxon>
        <taxon>Agaricomycetidae</taxon>
        <taxon>Agaricales</taxon>
        <taxon>Agaricineae</taxon>
        <taxon>Psathyrellaceae</taxon>
        <taxon>Ephemerocybe</taxon>
    </lineage>
</organism>
<dbReference type="AlphaFoldDB" id="A0A8H6HAV4"/>
<accession>A0A8H6HAV4</accession>
<gene>
    <name evidence="1" type="ORF">DFP72DRAFT_1098332</name>
</gene>
<protein>
    <submittedName>
        <fullName evidence="1">Uncharacterized protein</fullName>
    </submittedName>
</protein>
<evidence type="ECO:0000313" key="2">
    <source>
        <dbReference type="Proteomes" id="UP000521943"/>
    </source>
</evidence>
<keyword evidence="2" id="KW-1185">Reference proteome</keyword>
<sequence>MALPYPVTQAFEPAYTLSATIAEAYWADSIPSDPDIRFKRVTGIVKRIIVKASSPEDVVDEYIASVKANVDHAKAVSLLFLNVFQDLRERGFTEEADGFRAAVQSRIQDVVRGAWSMSISDPSQARQLYGVTVLLGDLYTSALLEPQIFETLLQQAIHDFQSAFKLESLLVCVARASYSMASTPLPDPIHEELLAKASGSHFTTRRGRDLAEAIHRRDATTCRILYTILHSGVMDRLKPMIVESADQGSMRQRKYTIADLPVPFISRKNTPSPAVQSPVAIGSI</sequence>